<dbReference type="AlphaFoldDB" id="A0A6I3LH50"/>
<gene>
    <name evidence="1" type="ORF">GJV76_01835</name>
</gene>
<dbReference type="EMBL" id="WMJX01000002">
    <property type="protein sequence ID" value="MTG96896.1"/>
    <property type="molecule type" value="Genomic_DNA"/>
</dbReference>
<reference evidence="1 2" key="1">
    <citation type="submission" date="2019-11" db="EMBL/GenBank/DDBJ databases">
        <title>Genome of Strain BIT-d1.</title>
        <authorList>
            <person name="Yang Y."/>
        </authorList>
    </citation>
    <scope>NUCLEOTIDE SEQUENCE [LARGE SCALE GENOMIC DNA]</scope>
    <source>
        <strain evidence="1 2">BIT-d1</strain>
    </source>
</reference>
<sequence length="116" mass="13780">MWDSVKYLDEHLVQQSFLKDLVLQIQKDFQTTVNTDIVFSVETPSELVSQVIGQLHRIIHSTNVSRFSSLLYRIDVSERDIKAIKNVDIDEYIERVAYLIIKREFQKVYIRKSFQE</sequence>
<proteinExistence type="predicted"/>
<name>A0A6I3LH50_9FLAO</name>
<organism evidence="1 2">
    <name type="scientific">Myroides albus</name>
    <dbReference type="NCBI Taxonomy" id="2562892"/>
    <lineage>
        <taxon>Bacteria</taxon>
        <taxon>Pseudomonadati</taxon>
        <taxon>Bacteroidota</taxon>
        <taxon>Flavobacteriia</taxon>
        <taxon>Flavobacteriales</taxon>
        <taxon>Flavobacteriaceae</taxon>
        <taxon>Myroides</taxon>
    </lineage>
</organism>
<dbReference type="Proteomes" id="UP000438760">
    <property type="component" value="Unassembled WGS sequence"/>
</dbReference>
<evidence type="ECO:0000313" key="1">
    <source>
        <dbReference type="EMBL" id="MTG96896.1"/>
    </source>
</evidence>
<accession>A0A6I3LH50</accession>
<dbReference type="RefSeq" id="WP_155090947.1">
    <property type="nucleotide sequence ID" value="NZ_CP102754.1"/>
</dbReference>
<protein>
    <submittedName>
        <fullName evidence="1">Uncharacterized protein</fullName>
    </submittedName>
</protein>
<keyword evidence="2" id="KW-1185">Reference proteome</keyword>
<comment type="caution">
    <text evidence="1">The sequence shown here is derived from an EMBL/GenBank/DDBJ whole genome shotgun (WGS) entry which is preliminary data.</text>
</comment>
<evidence type="ECO:0000313" key="2">
    <source>
        <dbReference type="Proteomes" id="UP000438760"/>
    </source>
</evidence>
<dbReference type="OrthoDB" id="1120195at2"/>